<evidence type="ECO:0000313" key="2">
    <source>
        <dbReference type="EMBL" id="QFZ85215.1"/>
    </source>
</evidence>
<dbReference type="RefSeq" id="WP_153283833.1">
    <property type="nucleotide sequence ID" value="NZ_CP045644.1"/>
</dbReference>
<organism evidence="2 3">
    <name type="scientific">Variovorax paradoxus</name>
    <dbReference type="NCBI Taxonomy" id="34073"/>
    <lineage>
        <taxon>Bacteria</taxon>
        <taxon>Pseudomonadati</taxon>
        <taxon>Pseudomonadota</taxon>
        <taxon>Betaproteobacteria</taxon>
        <taxon>Burkholderiales</taxon>
        <taxon>Comamonadaceae</taxon>
        <taxon>Variovorax</taxon>
    </lineage>
</organism>
<evidence type="ECO:0000313" key="3">
    <source>
        <dbReference type="Proteomes" id="UP000326780"/>
    </source>
</evidence>
<proteinExistence type="predicted"/>
<dbReference type="AlphaFoldDB" id="A0A5Q0M9L8"/>
<sequence length="63" mass="6739">MTSPTAIRKPAKAAKAAPGRVFNVSSKGIPRVTTQVKAKIEAAARSTSSKRRKFPELITDSDL</sequence>
<dbReference type="Proteomes" id="UP000326780">
    <property type="component" value="Chromosome"/>
</dbReference>
<accession>A0A5Q0M9L8</accession>
<gene>
    <name evidence="2" type="ORF">GFK26_21855</name>
</gene>
<protein>
    <submittedName>
        <fullName evidence="2">Uncharacterized protein</fullName>
    </submittedName>
</protein>
<dbReference type="EMBL" id="CP045644">
    <property type="protein sequence ID" value="QFZ85215.1"/>
    <property type="molecule type" value="Genomic_DNA"/>
</dbReference>
<name>A0A5Q0M9L8_VARPD</name>
<evidence type="ECO:0000256" key="1">
    <source>
        <dbReference type="SAM" id="MobiDB-lite"/>
    </source>
</evidence>
<reference evidence="2 3" key="1">
    <citation type="submission" date="2019-10" db="EMBL/GenBank/DDBJ databases">
        <title>Complete genome sequence of Variovorax paradoxus 5C-2.</title>
        <authorList>
            <person name="Gogoleva N.E."/>
            <person name="Balkin A.S."/>
        </authorList>
    </citation>
    <scope>NUCLEOTIDE SEQUENCE [LARGE SCALE GENOMIC DNA]</scope>
    <source>
        <strain evidence="2 3">5C-2</strain>
    </source>
</reference>
<feature type="region of interest" description="Disordered" evidence="1">
    <location>
        <begin position="41"/>
        <end position="63"/>
    </location>
</feature>